<dbReference type="PANTHER" id="PTHR23026:SF123">
    <property type="entry name" value="NAD(P)H NITROREDUCTASE RV3131-RELATED"/>
    <property type="match status" value="1"/>
</dbReference>
<dbReference type="InterPro" id="IPR050627">
    <property type="entry name" value="Nitroreductase/BluB"/>
</dbReference>
<dbReference type="EMBL" id="ADLK01000028">
    <property type="protein sequence ID" value="KMW17214.1"/>
    <property type="molecule type" value="Genomic_DNA"/>
</dbReference>
<dbReference type="RefSeq" id="WP_007864330.1">
    <property type="nucleotide sequence ID" value="NZ_KQ235880.1"/>
</dbReference>
<dbReference type="Proteomes" id="UP000037392">
    <property type="component" value="Unassembled WGS sequence"/>
</dbReference>
<gene>
    <name evidence="2" type="ORF">HMPREF9470_03867</name>
</gene>
<evidence type="ECO:0000259" key="1">
    <source>
        <dbReference type="Pfam" id="PF00881"/>
    </source>
</evidence>
<dbReference type="PANTHER" id="PTHR23026">
    <property type="entry name" value="NADPH NITROREDUCTASE"/>
    <property type="match status" value="1"/>
</dbReference>
<organism evidence="2 3">
    <name type="scientific">[Clostridium] citroniae WAL-19142</name>
    <dbReference type="NCBI Taxonomy" id="742734"/>
    <lineage>
        <taxon>Bacteria</taxon>
        <taxon>Bacillati</taxon>
        <taxon>Bacillota</taxon>
        <taxon>Clostridia</taxon>
        <taxon>Lachnospirales</taxon>
        <taxon>Lachnospiraceae</taxon>
        <taxon>Enterocloster</taxon>
    </lineage>
</organism>
<sequence length="171" mass="19127">MNETMNTILTRRSTRKFLNKPIPDEDLQQVIQAALHAPSGMGKQTWQFTVVKNREKIQELASVIRTVLNREGYDMYQPEVLVIPSNDRESPFGREDNACAMENIFLAAHSMGIGSVWINQLQGICDDPAVRQVLSSLGIPQGHVVYGMAALGYADDEKAEKERIGRVVIVE</sequence>
<evidence type="ECO:0000313" key="3">
    <source>
        <dbReference type="Proteomes" id="UP000037392"/>
    </source>
</evidence>
<dbReference type="GeneID" id="93162770"/>
<dbReference type="PATRIC" id="fig|742734.4.peg.4146"/>
<protein>
    <recommendedName>
        <fullName evidence="1">Nitroreductase domain-containing protein</fullName>
    </recommendedName>
</protein>
<dbReference type="GO" id="GO:0016491">
    <property type="term" value="F:oxidoreductase activity"/>
    <property type="evidence" value="ECO:0007669"/>
    <property type="project" value="InterPro"/>
</dbReference>
<dbReference type="InterPro" id="IPR029479">
    <property type="entry name" value="Nitroreductase"/>
</dbReference>
<dbReference type="CDD" id="cd02062">
    <property type="entry name" value="Nitro_FMN_reductase"/>
    <property type="match status" value="1"/>
</dbReference>
<dbReference type="Pfam" id="PF00881">
    <property type="entry name" value="Nitroreductase"/>
    <property type="match status" value="1"/>
</dbReference>
<dbReference type="Gene3D" id="3.40.109.10">
    <property type="entry name" value="NADH Oxidase"/>
    <property type="match status" value="1"/>
</dbReference>
<dbReference type="SUPFAM" id="SSF55469">
    <property type="entry name" value="FMN-dependent nitroreductase-like"/>
    <property type="match status" value="1"/>
</dbReference>
<accession>A0A0J9BYB1</accession>
<dbReference type="InterPro" id="IPR000415">
    <property type="entry name" value="Nitroreductase-like"/>
</dbReference>
<feature type="domain" description="Nitroreductase" evidence="1">
    <location>
        <begin position="8"/>
        <end position="153"/>
    </location>
</feature>
<name>A0A0J9BYB1_9FIRM</name>
<evidence type="ECO:0000313" key="2">
    <source>
        <dbReference type="EMBL" id="KMW17214.1"/>
    </source>
</evidence>
<dbReference type="OrthoDB" id="9783470at2"/>
<reference evidence="2 3" key="1">
    <citation type="submission" date="2011-04" db="EMBL/GenBank/DDBJ databases">
        <title>The Genome Sequence of Clostridium citroniae WAL-19142.</title>
        <authorList>
            <consortium name="The Broad Institute Genome Sequencing Platform"/>
            <person name="Earl A."/>
            <person name="Ward D."/>
            <person name="Feldgarden M."/>
            <person name="Gevers D."/>
            <person name="Warren Y.A."/>
            <person name="Tyrrell K.L."/>
            <person name="Citron D.M."/>
            <person name="Goldstein E.J."/>
            <person name="Daigneault M."/>
            <person name="Allen-Vercoe E."/>
            <person name="Young S.K."/>
            <person name="Zeng Q."/>
            <person name="Gargeya S."/>
            <person name="Fitzgerald M."/>
            <person name="Haas B."/>
            <person name="Abouelleil A."/>
            <person name="Alvarado L."/>
            <person name="Arachchi H.M."/>
            <person name="Berlin A."/>
            <person name="Brown A."/>
            <person name="Chapman S.B."/>
            <person name="Chen Z."/>
            <person name="Dunbar C."/>
            <person name="Freedman E."/>
            <person name="Gearin G."/>
            <person name="Gellesch M."/>
            <person name="Goldberg J."/>
            <person name="Griggs A."/>
            <person name="Gujja S."/>
            <person name="Heilman E.R."/>
            <person name="Heiman D."/>
            <person name="Howarth C."/>
            <person name="Larson L."/>
            <person name="Lui A."/>
            <person name="MacDonald P.J."/>
            <person name="Mehta T."/>
            <person name="Montmayeur A."/>
            <person name="Murphy C."/>
            <person name="Neiman D."/>
            <person name="Pearson M."/>
            <person name="Priest M."/>
            <person name="Roberts A."/>
            <person name="Saif S."/>
            <person name="Shea T."/>
            <person name="Shenoy N."/>
            <person name="Sisk P."/>
            <person name="Stolte C."/>
            <person name="Sykes S."/>
            <person name="White J."/>
            <person name="Yandava C."/>
            <person name="Wortman J."/>
            <person name="Nusbaum C."/>
            <person name="Birren B."/>
        </authorList>
    </citation>
    <scope>NUCLEOTIDE SEQUENCE [LARGE SCALE GENOMIC DNA]</scope>
    <source>
        <strain evidence="2 3">WAL-19142</strain>
    </source>
</reference>
<comment type="caution">
    <text evidence="2">The sequence shown here is derived from an EMBL/GenBank/DDBJ whole genome shotgun (WGS) entry which is preliminary data.</text>
</comment>
<dbReference type="AlphaFoldDB" id="A0A0J9BYB1"/>
<proteinExistence type="predicted"/>